<comment type="catalytic activity">
    <reaction evidence="1">
        <text>2-phosphoglycolate + H2O = glycolate + phosphate</text>
        <dbReference type="Rhea" id="RHEA:14369"/>
        <dbReference type="ChEBI" id="CHEBI:15377"/>
        <dbReference type="ChEBI" id="CHEBI:29805"/>
        <dbReference type="ChEBI" id="CHEBI:43474"/>
        <dbReference type="ChEBI" id="CHEBI:58033"/>
        <dbReference type="EC" id="3.1.3.18"/>
    </reaction>
</comment>
<dbReference type="EC" id="3.1.3.18" evidence="5"/>
<organism evidence="10 11">
    <name type="scientific">Tanticharoenia sakaeratensis NBRC 103193</name>
    <dbReference type="NCBI Taxonomy" id="1231623"/>
    <lineage>
        <taxon>Bacteria</taxon>
        <taxon>Pseudomonadati</taxon>
        <taxon>Pseudomonadota</taxon>
        <taxon>Alphaproteobacteria</taxon>
        <taxon>Acetobacterales</taxon>
        <taxon>Acetobacteraceae</taxon>
        <taxon>Tanticharoenia</taxon>
    </lineage>
</organism>
<dbReference type="STRING" id="1231623.Tasa_034_009"/>
<dbReference type="InterPro" id="IPR023198">
    <property type="entry name" value="PGP-like_dom2"/>
</dbReference>
<evidence type="ECO:0000313" key="10">
    <source>
        <dbReference type="EMBL" id="GAN54925.1"/>
    </source>
</evidence>
<evidence type="ECO:0000256" key="5">
    <source>
        <dbReference type="ARBA" id="ARBA00013078"/>
    </source>
</evidence>
<evidence type="ECO:0000256" key="1">
    <source>
        <dbReference type="ARBA" id="ARBA00000830"/>
    </source>
</evidence>
<dbReference type="InterPro" id="IPR036412">
    <property type="entry name" value="HAD-like_sf"/>
</dbReference>
<dbReference type="NCBIfam" id="TIGR01449">
    <property type="entry name" value="PGP_bact"/>
    <property type="match status" value="1"/>
</dbReference>
<evidence type="ECO:0000256" key="4">
    <source>
        <dbReference type="ARBA" id="ARBA00006171"/>
    </source>
</evidence>
<keyword evidence="9" id="KW-0119">Carbohydrate metabolism</keyword>
<sequence length="215" mass="23093">MFDLDGTLVDSLPDLAESLREMLATYGLPKLSDERVRPMVGDGVGVLVSRGLAAVEAHGIDHDEAVRRYMAIYEPRATRLTRLFPETRETIEALRAAGFNCALCTNKPVAAARIILERFELAKSFAAIAGGDSFPARKPDPEHVRRTVALAGGTPDQAVMVGDHRNDVVAGNGAGLRTIFADWGYGAAAMGDQATAIASAIDDAARFMMAWFKSE</sequence>
<dbReference type="PANTHER" id="PTHR43434">
    <property type="entry name" value="PHOSPHOGLYCOLATE PHOSPHATASE"/>
    <property type="match status" value="1"/>
</dbReference>
<evidence type="ECO:0000256" key="6">
    <source>
        <dbReference type="ARBA" id="ARBA00022723"/>
    </source>
</evidence>
<comment type="caution">
    <text evidence="10">The sequence shown here is derived from an EMBL/GenBank/DDBJ whole genome shotgun (WGS) entry which is preliminary data.</text>
</comment>
<comment type="similarity">
    <text evidence="4">Belongs to the HAD-like hydrolase superfamily. CbbY/CbbZ/Gph/YieH family.</text>
</comment>
<dbReference type="InterPro" id="IPR023214">
    <property type="entry name" value="HAD_sf"/>
</dbReference>
<comment type="cofactor">
    <cofactor evidence="2">
        <name>Mg(2+)</name>
        <dbReference type="ChEBI" id="CHEBI:18420"/>
    </cofactor>
</comment>
<dbReference type="GO" id="GO:0005829">
    <property type="term" value="C:cytosol"/>
    <property type="evidence" value="ECO:0007669"/>
    <property type="project" value="TreeGrafter"/>
</dbReference>
<dbReference type="EMBL" id="BALE01000034">
    <property type="protein sequence ID" value="GAN54925.1"/>
    <property type="molecule type" value="Genomic_DNA"/>
</dbReference>
<evidence type="ECO:0000256" key="3">
    <source>
        <dbReference type="ARBA" id="ARBA00004818"/>
    </source>
</evidence>
<protein>
    <recommendedName>
        <fullName evidence="5">phosphoglycolate phosphatase</fullName>
        <ecNumber evidence="5">3.1.3.18</ecNumber>
    </recommendedName>
</protein>
<dbReference type="AlphaFoldDB" id="A0A0D6MNE6"/>
<dbReference type="GO" id="GO:0005975">
    <property type="term" value="P:carbohydrate metabolic process"/>
    <property type="evidence" value="ECO:0007669"/>
    <property type="project" value="InterPro"/>
</dbReference>
<evidence type="ECO:0000256" key="2">
    <source>
        <dbReference type="ARBA" id="ARBA00001946"/>
    </source>
</evidence>
<dbReference type="PANTHER" id="PTHR43434:SF1">
    <property type="entry name" value="PHOSPHOGLYCOLATE PHOSPHATASE"/>
    <property type="match status" value="1"/>
</dbReference>
<name>A0A0D6MNE6_9PROT</name>
<evidence type="ECO:0000313" key="11">
    <source>
        <dbReference type="Proteomes" id="UP000032679"/>
    </source>
</evidence>
<keyword evidence="11" id="KW-1185">Reference proteome</keyword>
<accession>A0A0D6MNE6</accession>
<keyword evidence="8" id="KW-0460">Magnesium</keyword>
<dbReference type="Proteomes" id="UP000032679">
    <property type="component" value="Unassembled WGS sequence"/>
</dbReference>
<dbReference type="GO" id="GO:0008967">
    <property type="term" value="F:phosphoglycolate phosphatase activity"/>
    <property type="evidence" value="ECO:0007669"/>
    <property type="project" value="UniProtKB-EC"/>
</dbReference>
<comment type="pathway">
    <text evidence="3">Organic acid metabolism; glycolate biosynthesis; glycolate from 2-phosphoglycolate: step 1/1.</text>
</comment>
<dbReference type="GO" id="GO:0046872">
    <property type="term" value="F:metal ion binding"/>
    <property type="evidence" value="ECO:0007669"/>
    <property type="project" value="UniProtKB-KW"/>
</dbReference>
<dbReference type="NCBIfam" id="TIGR01549">
    <property type="entry name" value="HAD-SF-IA-v1"/>
    <property type="match status" value="1"/>
</dbReference>
<reference evidence="10 11" key="1">
    <citation type="submission" date="2012-10" db="EMBL/GenBank/DDBJ databases">
        <title>Genome sequencing of Tanticharoenia sakaeratensis NBRC 103193.</title>
        <authorList>
            <person name="Azuma Y."/>
            <person name="Hadano H."/>
            <person name="Hirakawa H."/>
            <person name="Matsushita K."/>
        </authorList>
    </citation>
    <scope>NUCLEOTIDE SEQUENCE [LARGE SCALE GENOMIC DNA]</scope>
    <source>
        <strain evidence="10 11">NBRC 103193</strain>
    </source>
</reference>
<dbReference type="InterPro" id="IPR037512">
    <property type="entry name" value="PGPase_prok"/>
</dbReference>
<evidence type="ECO:0000256" key="9">
    <source>
        <dbReference type="ARBA" id="ARBA00023277"/>
    </source>
</evidence>
<gene>
    <name evidence="10" type="ORF">Tasa_034_009</name>
</gene>
<dbReference type="Gene3D" id="3.40.50.1000">
    <property type="entry name" value="HAD superfamily/HAD-like"/>
    <property type="match status" value="1"/>
</dbReference>
<dbReference type="InterPro" id="IPR050155">
    <property type="entry name" value="HAD-like_hydrolase_sf"/>
</dbReference>
<dbReference type="Gene3D" id="1.10.150.240">
    <property type="entry name" value="Putative phosphatase, domain 2"/>
    <property type="match status" value="1"/>
</dbReference>
<dbReference type="FunFam" id="3.40.50.1000:FF:000022">
    <property type="entry name" value="Phosphoglycolate phosphatase"/>
    <property type="match status" value="1"/>
</dbReference>
<keyword evidence="7" id="KW-0378">Hydrolase</keyword>
<dbReference type="InterPro" id="IPR006439">
    <property type="entry name" value="HAD-SF_hydro_IA"/>
</dbReference>
<dbReference type="GO" id="GO:0006281">
    <property type="term" value="P:DNA repair"/>
    <property type="evidence" value="ECO:0007669"/>
    <property type="project" value="TreeGrafter"/>
</dbReference>
<dbReference type="Pfam" id="PF13419">
    <property type="entry name" value="HAD_2"/>
    <property type="match status" value="1"/>
</dbReference>
<dbReference type="InterPro" id="IPR041492">
    <property type="entry name" value="HAD_2"/>
</dbReference>
<keyword evidence="6" id="KW-0479">Metal-binding</keyword>
<dbReference type="SFLD" id="SFLDG01129">
    <property type="entry name" value="C1.5:_HAD__Beta-PGM__Phosphata"/>
    <property type="match status" value="1"/>
</dbReference>
<evidence type="ECO:0000256" key="8">
    <source>
        <dbReference type="ARBA" id="ARBA00022842"/>
    </source>
</evidence>
<evidence type="ECO:0000256" key="7">
    <source>
        <dbReference type="ARBA" id="ARBA00022801"/>
    </source>
</evidence>
<dbReference type="SFLD" id="SFLDS00003">
    <property type="entry name" value="Haloacid_Dehalogenase"/>
    <property type="match status" value="1"/>
</dbReference>
<dbReference type="SUPFAM" id="SSF56784">
    <property type="entry name" value="HAD-like"/>
    <property type="match status" value="1"/>
</dbReference>
<proteinExistence type="inferred from homology"/>